<accession>A0A917HY87</accession>
<feature type="transmembrane region" description="Helical" evidence="1">
    <location>
        <begin position="174"/>
        <end position="196"/>
    </location>
</feature>
<proteinExistence type="predicted"/>
<evidence type="ECO:0000313" key="3">
    <source>
        <dbReference type="Proteomes" id="UP000633278"/>
    </source>
</evidence>
<dbReference type="GO" id="GO:0000030">
    <property type="term" value="F:mannosyltransferase activity"/>
    <property type="evidence" value="ECO:0007669"/>
    <property type="project" value="InterPro"/>
</dbReference>
<name>A0A917HY87_9FLAO</name>
<organism evidence="2 3">
    <name type="scientific">Polaribacter pacificus</name>
    <dbReference type="NCBI Taxonomy" id="1775173"/>
    <lineage>
        <taxon>Bacteria</taxon>
        <taxon>Pseudomonadati</taxon>
        <taxon>Bacteroidota</taxon>
        <taxon>Flavobacteriia</taxon>
        <taxon>Flavobacteriales</taxon>
        <taxon>Flavobacteriaceae</taxon>
    </lineage>
</organism>
<feature type="transmembrane region" description="Helical" evidence="1">
    <location>
        <begin position="266"/>
        <end position="286"/>
    </location>
</feature>
<dbReference type="EMBL" id="BMJW01000001">
    <property type="protein sequence ID" value="GGG95451.1"/>
    <property type="molecule type" value="Genomic_DNA"/>
</dbReference>
<dbReference type="AlphaFoldDB" id="A0A917HY87"/>
<keyword evidence="1" id="KW-0472">Membrane</keyword>
<dbReference type="Proteomes" id="UP000633278">
    <property type="component" value="Unassembled WGS sequence"/>
</dbReference>
<dbReference type="Pfam" id="PF26314">
    <property type="entry name" value="MptA_B_family"/>
    <property type="match status" value="1"/>
</dbReference>
<feature type="transmembrane region" description="Helical" evidence="1">
    <location>
        <begin position="47"/>
        <end position="65"/>
    </location>
</feature>
<keyword evidence="1" id="KW-1133">Transmembrane helix</keyword>
<feature type="transmembrane region" description="Helical" evidence="1">
    <location>
        <begin position="6"/>
        <end position="26"/>
    </location>
</feature>
<comment type="caution">
    <text evidence="2">The sequence shown here is derived from an EMBL/GenBank/DDBJ whole genome shotgun (WGS) entry which is preliminary data.</text>
</comment>
<keyword evidence="3" id="KW-1185">Reference proteome</keyword>
<evidence type="ECO:0008006" key="4">
    <source>
        <dbReference type="Google" id="ProtNLM"/>
    </source>
</evidence>
<gene>
    <name evidence="2" type="ORF">GCM10011416_11240</name>
</gene>
<protein>
    <recommendedName>
        <fullName evidence="4">Mannosyltransferase</fullName>
    </recommendedName>
</protein>
<feature type="transmembrane region" description="Helical" evidence="1">
    <location>
        <begin position="202"/>
        <end position="219"/>
    </location>
</feature>
<feature type="transmembrane region" description="Helical" evidence="1">
    <location>
        <begin position="240"/>
        <end position="260"/>
    </location>
</feature>
<keyword evidence="1" id="KW-0812">Transmembrane</keyword>
<evidence type="ECO:0000256" key="1">
    <source>
        <dbReference type="SAM" id="Phobius"/>
    </source>
</evidence>
<sequence>MRVLIILADLGILFVGSKLLGLLKLPKHLIFWYSLNPFIIIEYTGNLHFEPLMLFFLITSIYLLFKNKWLWSSVTMACAVSVKLIPLLFIPLLYQWFVKRSLLTKEGLRGLLKLSTYTLILLLVNFILFAPFLSATMQQNYSDSVGLWFRVFEFNPSFYYIFREIGYLFRGYNEIAVIGKIIPILTIVFLISISLFRKNNSPIQLITAFLFGLSFYYFTSTTIHPWYLGTLLLLSIFTKYRFPLIWTCVIILSYAAYSYVPYRENPWWLLLEYSIVYGTLCYELFLKPKHHKTIS</sequence>
<feature type="transmembrane region" description="Helical" evidence="1">
    <location>
        <begin position="71"/>
        <end position="94"/>
    </location>
</feature>
<reference evidence="2" key="1">
    <citation type="journal article" date="2014" name="Int. J. Syst. Evol. Microbiol.">
        <title>Complete genome sequence of Corynebacterium casei LMG S-19264T (=DSM 44701T), isolated from a smear-ripened cheese.</title>
        <authorList>
            <consortium name="US DOE Joint Genome Institute (JGI-PGF)"/>
            <person name="Walter F."/>
            <person name="Albersmeier A."/>
            <person name="Kalinowski J."/>
            <person name="Ruckert C."/>
        </authorList>
    </citation>
    <scope>NUCLEOTIDE SEQUENCE</scope>
    <source>
        <strain evidence="2">CGMCC 1.15763</strain>
    </source>
</reference>
<evidence type="ECO:0000313" key="2">
    <source>
        <dbReference type="EMBL" id="GGG95451.1"/>
    </source>
</evidence>
<reference evidence="2" key="2">
    <citation type="submission" date="2020-09" db="EMBL/GenBank/DDBJ databases">
        <authorList>
            <person name="Sun Q."/>
            <person name="Zhou Y."/>
        </authorList>
    </citation>
    <scope>NUCLEOTIDE SEQUENCE</scope>
    <source>
        <strain evidence="2">CGMCC 1.15763</strain>
    </source>
</reference>
<feature type="transmembrane region" description="Helical" evidence="1">
    <location>
        <begin position="114"/>
        <end position="133"/>
    </location>
</feature>